<evidence type="ECO:0000313" key="2">
    <source>
        <dbReference type="Proteomes" id="UP000190541"/>
    </source>
</evidence>
<dbReference type="Proteomes" id="UP000190541">
    <property type="component" value="Unassembled WGS sequence"/>
</dbReference>
<accession>A0A1T5EL13</accession>
<keyword evidence="2" id="KW-1185">Reference proteome</keyword>
<protein>
    <submittedName>
        <fullName evidence="1">Uncharacterized protein</fullName>
    </submittedName>
</protein>
<gene>
    <name evidence="1" type="ORF">SAMN05660226_03400</name>
</gene>
<proteinExistence type="predicted"/>
<evidence type="ECO:0000313" key="1">
    <source>
        <dbReference type="EMBL" id="SKB84762.1"/>
    </source>
</evidence>
<dbReference type="STRING" id="623280.SAMN05660226_03400"/>
<reference evidence="1 2" key="1">
    <citation type="submission" date="2017-02" db="EMBL/GenBank/DDBJ databases">
        <authorList>
            <person name="Peterson S.W."/>
        </authorList>
    </citation>
    <scope>NUCLEOTIDE SEQUENCE [LARGE SCALE GENOMIC DNA]</scope>
    <source>
        <strain evidence="1 2">DSM 22899</strain>
    </source>
</reference>
<name>A0A1T5EL13_9SPHI</name>
<sequence>MKVFVMIKYCAAIPFMIYGLKKNISSADTRSSALDMYMLMREIPF</sequence>
<organism evidence="1 2">
    <name type="scientific">Parapedobacter luteus</name>
    <dbReference type="NCBI Taxonomy" id="623280"/>
    <lineage>
        <taxon>Bacteria</taxon>
        <taxon>Pseudomonadati</taxon>
        <taxon>Bacteroidota</taxon>
        <taxon>Sphingobacteriia</taxon>
        <taxon>Sphingobacteriales</taxon>
        <taxon>Sphingobacteriaceae</taxon>
        <taxon>Parapedobacter</taxon>
    </lineage>
</organism>
<dbReference type="EMBL" id="FUYS01000010">
    <property type="protein sequence ID" value="SKB84762.1"/>
    <property type="molecule type" value="Genomic_DNA"/>
</dbReference>
<dbReference type="AlphaFoldDB" id="A0A1T5EL13"/>